<evidence type="ECO:0000313" key="1">
    <source>
        <dbReference type="EMBL" id="VDO85512.1"/>
    </source>
</evidence>
<accession>A0A183LZN4</accession>
<organism evidence="1 2">
    <name type="scientific">Schistosoma margrebowiei</name>
    <dbReference type="NCBI Taxonomy" id="48269"/>
    <lineage>
        <taxon>Eukaryota</taxon>
        <taxon>Metazoa</taxon>
        <taxon>Spiralia</taxon>
        <taxon>Lophotrochozoa</taxon>
        <taxon>Platyhelminthes</taxon>
        <taxon>Trematoda</taxon>
        <taxon>Digenea</taxon>
        <taxon>Strigeidida</taxon>
        <taxon>Schistosomatoidea</taxon>
        <taxon>Schistosomatidae</taxon>
        <taxon>Schistosoma</taxon>
    </lineage>
</organism>
<sequence>MSDVDDSAGRSSAGVEHPGCREDVGCCSLSRSTELWSNTHTNNVNTNNTNANTTNTSTNNTTSNYIYAITSDNHTNTNSIDNIDTANTNITDTTNNTSTNDTTIDNTTNNTSTNTNGTNTNTITANNTNTHIVVNKNAGGDNRMFLARKLQTISTKSEYHKVNRQFANYQCIIIKLYCSSCKHQSIVSHFIVHAISYKFHCVLALLFLIFSIFCCQTLHPLTHVIYYLCQYK</sequence>
<dbReference type="AlphaFoldDB" id="A0A183LZN4"/>
<reference evidence="1 2" key="1">
    <citation type="submission" date="2018-11" db="EMBL/GenBank/DDBJ databases">
        <authorList>
            <consortium name="Pathogen Informatics"/>
        </authorList>
    </citation>
    <scope>NUCLEOTIDE SEQUENCE [LARGE SCALE GENOMIC DNA]</scope>
    <source>
        <strain evidence="1 2">Zambia</strain>
    </source>
</reference>
<dbReference type="EMBL" id="UZAI01004307">
    <property type="protein sequence ID" value="VDO85512.1"/>
    <property type="molecule type" value="Genomic_DNA"/>
</dbReference>
<evidence type="ECO:0000313" key="2">
    <source>
        <dbReference type="Proteomes" id="UP000277204"/>
    </source>
</evidence>
<gene>
    <name evidence="1" type="ORF">SMRZ_LOCUS9259</name>
</gene>
<keyword evidence="2" id="KW-1185">Reference proteome</keyword>
<name>A0A183LZN4_9TREM</name>
<protein>
    <submittedName>
        <fullName evidence="1">Uncharacterized protein</fullName>
    </submittedName>
</protein>
<proteinExistence type="predicted"/>
<dbReference type="Proteomes" id="UP000277204">
    <property type="component" value="Unassembled WGS sequence"/>
</dbReference>